<name>A0A7J7D564_TRIWF</name>
<dbReference type="PANTHER" id="PTHR32010:SF23">
    <property type="entry name" value="IG-LIKE DOMAIN-CONTAINING PROTEIN"/>
    <property type="match status" value="1"/>
</dbReference>
<dbReference type="PANTHER" id="PTHR32010">
    <property type="entry name" value="PHOTOSYSTEM II STABILITY/ASSEMBLY FACTOR HCF136, CHLOROPLASTIC"/>
    <property type="match status" value="1"/>
</dbReference>
<proteinExistence type="predicted"/>
<evidence type="ECO:0000313" key="1">
    <source>
        <dbReference type="EMBL" id="KAF5741472.1"/>
    </source>
</evidence>
<evidence type="ECO:0000313" key="2">
    <source>
        <dbReference type="Proteomes" id="UP000593562"/>
    </source>
</evidence>
<dbReference type="AlphaFoldDB" id="A0A7J7D564"/>
<dbReference type="InterPro" id="IPR008507">
    <property type="entry name" value="DUF789"/>
</dbReference>
<dbReference type="Proteomes" id="UP000593562">
    <property type="component" value="Unassembled WGS sequence"/>
</dbReference>
<keyword evidence="2" id="KW-1185">Reference proteome</keyword>
<organism evidence="1 2">
    <name type="scientific">Tripterygium wilfordii</name>
    <name type="common">Thunder God vine</name>
    <dbReference type="NCBI Taxonomy" id="458696"/>
    <lineage>
        <taxon>Eukaryota</taxon>
        <taxon>Viridiplantae</taxon>
        <taxon>Streptophyta</taxon>
        <taxon>Embryophyta</taxon>
        <taxon>Tracheophyta</taxon>
        <taxon>Spermatophyta</taxon>
        <taxon>Magnoliopsida</taxon>
        <taxon>eudicotyledons</taxon>
        <taxon>Gunneridae</taxon>
        <taxon>Pentapetalae</taxon>
        <taxon>rosids</taxon>
        <taxon>fabids</taxon>
        <taxon>Celastrales</taxon>
        <taxon>Celastraceae</taxon>
        <taxon>Tripterygium</taxon>
    </lineage>
</organism>
<gene>
    <name evidence="1" type="ORF">HS088_TW10G00469</name>
</gene>
<dbReference type="Pfam" id="PF05623">
    <property type="entry name" value="DUF789"/>
    <property type="match status" value="1"/>
</dbReference>
<dbReference type="InParanoid" id="A0A7J7D564"/>
<reference evidence="1 2" key="1">
    <citation type="journal article" date="2020" name="Nat. Commun.">
        <title>Genome of Tripterygium wilfordii and identification of cytochrome P450 involved in triptolide biosynthesis.</title>
        <authorList>
            <person name="Tu L."/>
            <person name="Su P."/>
            <person name="Zhang Z."/>
            <person name="Gao L."/>
            <person name="Wang J."/>
            <person name="Hu T."/>
            <person name="Zhou J."/>
            <person name="Zhang Y."/>
            <person name="Zhao Y."/>
            <person name="Liu Y."/>
            <person name="Song Y."/>
            <person name="Tong Y."/>
            <person name="Lu Y."/>
            <person name="Yang J."/>
            <person name="Xu C."/>
            <person name="Jia M."/>
            <person name="Peters R.J."/>
            <person name="Huang L."/>
            <person name="Gao W."/>
        </authorList>
    </citation>
    <scope>NUCLEOTIDE SEQUENCE [LARGE SCALE GENOMIC DNA]</scope>
    <source>
        <strain evidence="2">cv. XIE 37</strain>
        <tissue evidence="1">Leaf</tissue>
    </source>
</reference>
<protein>
    <submittedName>
        <fullName evidence="1">Uncharacterized protein</fullName>
    </submittedName>
</protein>
<sequence>MKVGSIVCPLSKSKTETSAAAVNLVEEKSTVCPLSDANPETSAAPVNQVEEGCTVCSLSNSNPQTKTGKFIKLGSFTFTCLLSKTNSETSAAAVNLVEAGSTVCPLSNAKSETSAAAVNNVEEGSTVCPLSNADPETSAVAVNQVEEGSTVCPLSNANPEKNAAPVNRIKTGSILFPEPYCSANNPEVIFEFLESEQLQQRKPFLKKIEELFEVGSSNHPMYGDAQKLYSSLHDIHPASWFSVAWYPEGDFNASFLTYHSLGHLVEKLITPIDLLQKEETSVIAFPVLGLASHNAQEEAWFQLRIPGKAPAAENRVFDRSFTLEERVQALEENASRFSRGCVCIGNSVVFNQHPDYELFISQQR</sequence>
<dbReference type="EMBL" id="JAAARO010000010">
    <property type="protein sequence ID" value="KAF5741472.1"/>
    <property type="molecule type" value="Genomic_DNA"/>
</dbReference>
<accession>A0A7J7D564</accession>
<comment type="caution">
    <text evidence="1">The sequence shown here is derived from an EMBL/GenBank/DDBJ whole genome shotgun (WGS) entry which is preliminary data.</text>
</comment>